<dbReference type="RefSeq" id="WP_110233170.1">
    <property type="nucleotide sequence ID" value="NZ_CP023994.1"/>
</dbReference>
<name>A0A2Z3RWW4_9MICO</name>
<accession>A0A2Z3RWW4</accession>
<sequence>MSIARLPNNVNGQYICIREALEACLAALNDGDESSFTVTFLDAQIPVLTFYVQAQMLGDSHTISIEAQRVTDTEDLILRAQDLRAKVYGWTIPKDTDFSPNYSQKWNMKTSSARRIAEELVEAVKYLGRVKPDTWISLQPEALSRTLGESGLFWTMAGNSNVMCQIGQNIQQTTEGRIRSSG</sequence>
<dbReference type="EMBL" id="CP023994">
    <property type="protein sequence ID" value="AWR21315.1"/>
    <property type="molecule type" value="Genomic_DNA"/>
</dbReference>
<evidence type="ECO:0000313" key="2">
    <source>
        <dbReference type="Proteomes" id="UP000246894"/>
    </source>
</evidence>
<gene>
    <name evidence="1" type="ORF">AURMO_00706</name>
</gene>
<protein>
    <submittedName>
        <fullName evidence="1">Uncharacterized protein</fullName>
    </submittedName>
</protein>
<proteinExistence type="predicted"/>
<dbReference type="Proteomes" id="UP000246894">
    <property type="component" value="Chromosome"/>
</dbReference>
<organism evidence="1 2">
    <name type="scientific">Aurantimicrobium photophilum</name>
    <dbReference type="NCBI Taxonomy" id="1987356"/>
    <lineage>
        <taxon>Bacteria</taxon>
        <taxon>Bacillati</taxon>
        <taxon>Actinomycetota</taxon>
        <taxon>Actinomycetes</taxon>
        <taxon>Micrococcales</taxon>
        <taxon>Microbacteriaceae</taxon>
        <taxon>Aurantimicrobium</taxon>
    </lineage>
</organism>
<dbReference type="AlphaFoldDB" id="A0A2Z3RWW4"/>
<evidence type="ECO:0000313" key="1">
    <source>
        <dbReference type="EMBL" id="AWR21315.1"/>
    </source>
</evidence>
<keyword evidence="2" id="KW-1185">Reference proteome</keyword>
<reference evidence="1 2" key="1">
    <citation type="submission" date="2017-10" db="EMBL/GenBank/DDBJ databases">
        <title>Genome of an Actinobacterium that displays light-enhanced growth.</title>
        <authorList>
            <person name="Maresca J.A."/>
            <person name="Hempel P."/>
            <person name="Shevchenko O."/>
            <person name="Miller K.J."/>
            <person name="Hahn M.W."/>
        </authorList>
    </citation>
    <scope>NUCLEOTIDE SEQUENCE [LARGE SCALE GENOMIC DNA]</scope>
    <source>
        <strain evidence="1 2">MWH-Mo1</strain>
    </source>
</reference>
<dbReference type="KEGG" id="aum:AURMO_00706"/>